<feature type="region of interest" description="Disordered" evidence="14">
    <location>
        <begin position="18"/>
        <end position="37"/>
    </location>
</feature>
<keyword evidence="6" id="KW-0808">Transferase</keyword>
<dbReference type="RefSeq" id="WP_169187840.1">
    <property type="nucleotide sequence ID" value="NZ_JABBPK010000001.1"/>
</dbReference>
<dbReference type="Gene3D" id="1.10.3810.10">
    <property type="entry name" value="Biosynthetic peptidoglycan transglycosylase-like"/>
    <property type="match status" value="1"/>
</dbReference>
<name>A0A7Y0K5H8_9BACI</name>
<comment type="catalytic activity">
    <reaction evidence="12">
        <text>Preferential cleavage: (Ac)2-L-Lys-D-Ala-|-D-Ala. Also transpeptidation of peptidyl-alanyl moieties that are N-acyl substituents of D-alanine.</text>
        <dbReference type="EC" id="3.4.16.4"/>
    </reaction>
</comment>
<dbReference type="CDD" id="cd00063">
    <property type="entry name" value="FN3"/>
    <property type="match status" value="2"/>
</dbReference>
<dbReference type="InterPro" id="IPR036950">
    <property type="entry name" value="PBP_transglycosylase"/>
</dbReference>
<evidence type="ECO:0000256" key="9">
    <source>
        <dbReference type="ARBA" id="ARBA00022984"/>
    </source>
</evidence>
<evidence type="ECO:0000256" key="15">
    <source>
        <dbReference type="SAM" id="Phobius"/>
    </source>
</evidence>
<comment type="caution">
    <text evidence="17">The sequence shown here is derived from an EMBL/GenBank/DDBJ whole genome shotgun (WGS) entry which is preliminary data.</text>
</comment>
<dbReference type="Gene3D" id="2.60.40.10">
    <property type="entry name" value="Immunoglobulins"/>
    <property type="match status" value="2"/>
</dbReference>
<evidence type="ECO:0000313" key="18">
    <source>
        <dbReference type="Proteomes" id="UP000588491"/>
    </source>
</evidence>
<dbReference type="GO" id="GO:0008658">
    <property type="term" value="F:penicillin binding"/>
    <property type="evidence" value="ECO:0007669"/>
    <property type="project" value="InterPro"/>
</dbReference>
<evidence type="ECO:0000256" key="7">
    <source>
        <dbReference type="ARBA" id="ARBA00022801"/>
    </source>
</evidence>
<feature type="compositionally biased region" description="Polar residues" evidence="14">
    <location>
        <begin position="862"/>
        <end position="871"/>
    </location>
</feature>
<dbReference type="SUPFAM" id="SSF53955">
    <property type="entry name" value="Lysozyme-like"/>
    <property type="match status" value="1"/>
</dbReference>
<dbReference type="NCBIfam" id="TIGR02074">
    <property type="entry name" value="PBP_1a_fam"/>
    <property type="match status" value="1"/>
</dbReference>
<dbReference type="PANTHER" id="PTHR32282:SF29">
    <property type="entry name" value="PENICILLIN-BINDING PROTEIN 1A"/>
    <property type="match status" value="1"/>
</dbReference>
<dbReference type="InterPro" id="IPR023346">
    <property type="entry name" value="Lysozyme-like_dom_sf"/>
</dbReference>
<evidence type="ECO:0000256" key="14">
    <source>
        <dbReference type="SAM" id="MobiDB-lite"/>
    </source>
</evidence>
<keyword evidence="11" id="KW-0961">Cell wall biogenesis/degradation</keyword>
<proteinExistence type="inferred from homology"/>
<evidence type="ECO:0000256" key="13">
    <source>
        <dbReference type="ARBA" id="ARBA00049902"/>
    </source>
</evidence>
<evidence type="ECO:0000256" key="4">
    <source>
        <dbReference type="ARBA" id="ARBA00022670"/>
    </source>
</evidence>
<dbReference type="InterPro" id="IPR012338">
    <property type="entry name" value="Beta-lactam/transpept-like"/>
</dbReference>
<dbReference type="PROSITE" id="PS50853">
    <property type="entry name" value="FN3"/>
    <property type="match status" value="2"/>
</dbReference>
<comment type="similarity">
    <text evidence="2">In the N-terminal section; belongs to the glycosyltransferase 51 family.</text>
</comment>
<gene>
    <name evidence="17" type="ORF">HHU08_03895</name>
</gene>
<evidence type="ECO:0000256" key="6">
    <source>
        <dbReference type="ARBA" id="ARBA00022679"/>
    </source>
</evidence>
<dbReference type="Pfam" id="PF00905">
    <property type="entry name" value="Transpeptidase"/>
    <property type="match status" value="1"/>
</dbReference>
<dbReference type="EMBL" id="JABBPK010000001">
    <property type="protein sequence ID" value="NMO76154.1"/>
    <property type="molecule type" value="Genomic_DNA"/>
</dbReference>
<dbReference type="InterPro" id="IPR003961">
    <property type="entry name" value="FN3_dom"/>
</dbReference>
<feature type="domain" description="Fibronectin type-III" evidence="16">
    <location>
        <begin position="691"/>
        <end position="783"/>
    </location>
</feature>
<evidence type="ECO:0000259" key="16">
    <source>
        <dbReference type="PROSITE" id="PS50853"/>
    </source>
</evidence>
<protein>
    <submittedName>
        <fullName evidence="17">PBP1A family penicillin-binding protein</fullName>
    </submittedName>
</protein>
<keyword evidence="4" id="KW-0645">Protease</keyword>
<dbReference type="InterPro" id="IPR036116">
    <property type="entry name" value="FN3_sf"/>
</dbReference>
<keyword evidence="3" id="KW-0121">Carboxypeptidase</keyword>
<dbReference type="SUPFAM" id="SSF56601">
    <property type="entry name" value="beta-lactamase/transpeptidase-like"/>
    <property type="match status" value="1"/>
</dbReference>
<keyword evidence="9" id="KW-0573">Peptidoglycan synthesis</keyword>
<keyword evidence="15" id="KW-0472">Membrane</keyword>
<dbReference type="GO" id="GO:0030288">
    <property type="term" value="C:outer membrane-bounded periplasmic space"/>
    <property type="evidence" value="ECO:0007669"/>
    <property type="project" value="TreeGrafter"/>
</dbReference>
<keyword evidence="10" id="KW-0511">Multifunctional enzyme</keyword>
<keyword evidence="8" id="KW-0133">Cell shape</keyword>
<organism evidence="17 18">
    <name type="scientific">Niallia alba</name>
    <dbReference type="NCBI Taxonomy" id="2729105"/>
    <lineage>
        <taxon>Bacteria</taxon>
        <taxon>Bacillati</taxon>
        <taxon>Bacillota</taxon>
        <taxon>Bacilli</taxon>
        <taxon>Bacillales</taxon>
        <taxon>Bacillaceae</taxon>
        <taxon>Niallia</taxon>
    </lineage>
</organism>
<feature type="domain" description="Fibronectin type-III" evidence="16">
    <location>
        <begin position="785"/>
        <end position="875"/>
    </location>
</feature>
<dbReference type="GO" id="GO:0008955">
    <property type="term" value="F:peptidoglycan glycosyltransferase activity"/>
    <property type="evidence" value="ECO:0007669"/>
    <property type="project" value="UniProtKB-EC"/>
</dbReference>
<dbReference type="Gene3D" id="3.40.710.10">
    <property type="entry name" value="DD-peptidase/beta-lactamase superfamily"/>
    <property type="match status" value="1"/>
</dbReference>
<dbReference type="SUPFAM" id="SSF49265">
    <property type="entry name" value="Fibronectin type III"/>
    <property type="match status" value="1"/>
</dbReference>
<feature type="region of interest" description="Disordered" evidence="14">
    <location>
        <begin position="862"/>
        <end position="903"/>
    </location>
</feature>
<dbReference type="InterPro" id="IPR013783">
    <property type="entry name" value="Ig-like_fold"/>
</dbReference>
<evidence type="ECO:0000256" key="12">
    <source>
        <dbReference type="ARBA" id="ARBA00034000"/>
    </source>
</evidence>
<comment type="catalytic activity">
    <reaction evidence="13">
        <text>[GlcNAc-(1-&gt;4)-Mur2Ac(oyl-L-Ala-gamma-D-Glu-L-Lys-D-Ala-D-Ala)](n)-di-trans,octa-cis-undecaprenyl diphosphate + beta-D-GlcNAc-(1-&gt;4)-Mur2Ac(oyl-L-Ala-gamma-D-Glu-L-Lys-D-Ala-D-Ala)-di-trans,octa-cis-undecaprenyl diphosphate = [GlcNAc-(1-&gt;4)-Mur2Ac(oyl-L-Ala-gamma-D-Glu-L-Lys-D-Ala-D-Ala)](n+1)-di-trans,octa-cis-undecaprenyl diphosphate + di-trans,octa-cis-undecaprenyl diphosphate + H(+)</text>
        <dbReference type="Rhea" id="RHEA:23708"/>
        <dbReference type="Rhea" id="RHEA-COMP:9602"/>
        <dbReference type="Rhea" id="RHEA-COMP:9603"/>
        <dbReference type="ChEBI" id="CHEBI:15378"/>
        <dbReference type="ChEBI" id="CHEBI:58405"/>
        <dbReference type="ChEBI" id="CHEBI:60033"/>
        <dbReference type="ChEBI" id="CHEBI:78435"/>
        <dbReference type="EC" id="2.4.99.28"/>
    </reaction>
</comment>
<dbReference type="GO" id="GO:0009252">
    <property type="term" value="P:peptidoglycan biosynthetic process"/>
    <property type="evidence" value="ECO:0007669"/>
    <property type="project" value="UniProtKB-KW"/>
</dbReference>
<keyword evidence="5" id="KW-0328">Glycosyltransferase</keyword>
<evidence type="ECO:0000256" key="3">
    <source>
        <dbReference type="ARBA" id="ARBA00022645"/>
    </source>
</evidence>
<accession>A0A7Y0K5H8</accession>
<evidence type="ECO:0000256" key="2">
    <source>
        <dbReference type="ARBA" id="ARBA00007739"/>
    </source>
</evidence>
<dbReference type="FunFam" id="1.10.3810.10:FF:000001">
    <property type="entry name" value="Penicillin-binding protein 1A"/>
    <property type="match status" value="1"/>
</dbReference>
<feature type="transmembrane region" description="Helical" evidence="15">
    <location>
        <begin position="48"/>
        <end position="71"/>
    </location>
</feature>
<evidence type="ECO:0000256" key="8">
    <source>
        <dbReference type="ARBA" id="ARBA00022960"/>
    </source>
</evidence>
<keyword evidence="15" id="KW-0812">Transmembrane</keyword>
<evidence type="ECO:0000313" key="17">
    <source>
        <dbReference type="EMBL" id="NMO76154.1"/>
    </source>
</evidence>
<evidence type="ECO:0000256" key="5">
    <source>
        <dbReference type="ARBA" id="ARBA00022676"/>
    </source>
</evidence>
<evidence type="ECO:0000256" key="1">
    <source>
        <dbReference type="ARBA" id="ARBA00007090"/>
    </source>
</evidence>
<dbReference type="Pfam" id="PF00912">
    <property type="entry name" value="Transgly"/>
    <property type="match status" value="1"/>
</dbReference>
<dbReference type="SMART" id="SM00060">
    <property type="entry name" value="FN3"/>
    <property type="match status" value="2"/>
</dbReference>
<sequence>MEVSLYISLAVTRMTENNHSRVERRKKIQEEQRSSKNQKPKKRFWKKFLYFSLIVGIVLFLIGVGAIILIIKDAPKFDETLLKNPLSSSLFASDGKTVIAEVGAEKRDDIGIEQIPEVLKDAVLATEDARFYKHHGIDVKRTLVAIFKVITTRSLESGGGSTITQQLVKNSFLSIEQTPTRKIQEWYLAIQLERRFTKEQILEMYFNKNLYGGDVYGVAKASERFFGLNLDELDQLTLEQAALLAGIPQSPNRYMPTVEDNLERAETRRNMVLNYMNRHGYISKSEMTEAQSIPIEETLNIQKPKANKYEAFMNSVLKEVQEKTNANIFEDGLEIYTTIDPDIQQLTEDVLSTSDYVSFPDNEKLQTAVVITDTQTGEIKAIGGGRNFQINSYNYATMMKRQPGSTIKPILDYGPAIEKFKWSTGHMIKDEEYHYSDGTLIRNASRTYAGSKTIRDHLVWSRNIPALKTFQEVGVDAATEFARSLGFPISDEQKGNEANSIGGIDAASPLVMAGAYSAFGNGGYYREPHTVTKIVYSDGRVEKLTPAEKKVMADYTAFLVTDMLRSVVHSGTGAKANISSIDLAGKTGTTNFDEQTVTKYSLPKNAVRDAWFVGYTPQYTGAVWTGFDKTTSSSDYLNSTTDDLSLLVFKAIMSKAATSQDRFKQPDSVGKVGMEYYVKGGEKPQPPKPATPTDFGAIYDEEANQIQLSWNHSPFSGFETSFEVSYTVDGKTTNLTSTKDKSVVLPNPEKGKEYAFTVVAIVEGVKSDIASTSITVEEQAKAPNSPSNLQATYDQASNSILIHWQPSKEGENIQYIVSFTVNGIPQTLAPTSELQATLMGPQPGQTYIITVTATNEIGSSEAVSTSVTVNPTPNPGGWDGSGDDNGLGDIIHPDSNAVNGTTP</sequence>
<dbReference type="InterPro" id="IPR050396">
    <property type="entry name" value="Glycosyltr_51/Transpeptidase"/>
</dbReference>
<dbReference type="PANTHER" id="PTHR32282">
    <property type="entry name" value="BINDING PROTEIN TRANSPEPTIDASE, PUTATIVE-RELATED"/>
    <property type="match status" value="1"/>
</dbReference>
<dbReference type="GO" id="GO:0008360">
    <property type="term" value="P:regulation of cell shape"/>
    <property type="evidence" value="ECO:0007669"/>
    <property type="project" value="UniProtKB-KW"/>
</dbReference>
<dbReference type="InterPro" id="IPR001264">
    <property type="entry name" value="Glyco_trans_51"/>
</dbReference>
<dbReference type="GO" id="GO:0071555">
    <property type="term" value="P:cell wall organization"/>
    <property type="evidence" value="ECO:0007669"/>
    <property type="project" value="UniProtKB-KW"/>
</dbReference>
<comment type="similarity">
    <text evidence="1">In the C-terminal section; belongs to the transpeptidase family.</text>
</comment>
<reference evidence="17 18" key="1">
    <citation type="submission" date="2020-04" db="EMBL/GenBank/DDBJ databases">
        <title>Bacillus sp. UniB3 isolated from commercial digestive syrup.</title>
        <authorList>
            <person name="Thorat V."/>
            <person name="Kirdat K."/>
            <person name="Tiwarekar B."/>
            <person name="Yadav A."/>
        </authorList>
    </citation>
    <scope>NUCLEOTIDE SEQUENCE [LARGE SCALE GENOMIC DNA]</scope>
    <source>
        <strain evidence="17 18">UniB3</strain>
    </source>
</reference>
<evidence type="ECO:0000256" key="10">
    <source>
        <dbReference type="ARBA" id="ARBA00023268"/>
    </source>
</evidence>
<dbReference type="Proteomes" id="UP000588491">
    <property type="component" value="Unassembled WGS sequence"/>
</dbReference>
<keyword evidence="18" id="KW-1185">Reference proteome</keyword>
<keyword evidence="7" id="KW-0378">Hydrolase</keyword>
<keyword evidence="15" id="KW-1133">Transmembrane helix</keyword>
<dbReference type="GO" id="GO:0006508">
    <property type="term" value="P:proteolysis"/>
    <property type="evidence" value="ECO:0007669"/>
    <property type="project" value="UniProtKB-KW"/>
</dbReference>
<evidence type="ECO:0000256" key="11">
    <source>
        <dbReference type="ARBA" id="ARBA00023316"/>
    </source>
</evidence>
<dbReference type="GO" id="GO:0009002">
    <property type="term" value="F:serine-type D-Ala-D-Ala carboxypeptidase activity"/>
    <property type="evidence" value="ECO:0007669"/>
    <property type="project" value="UniProtKB-EC"/>
</dbReference>
<dbReference type="AlphaFoldDB" id="A0A7Y0K5H8"/>
<dbReference type="InterPro" id="IPR001460">
    <property type="entry name" value="PCN-bd_Tpept"/>
</dbReference>
<dbReference type="Pfam" id="PF00041">
    <property type="entry name" value="fn3"/>
    <property type="match status" value="1"/>
</dbReference>